<dbReference type="Proteomes" id="UP000279962">
    <property type="component" value="Chromosome"/>
</dbReference>
<proteinExistence type="inferred from homology"/>
<sequence length="351" mass="40659">MESAIPEHLRTIDARPRLTPRGYVPPFPAWTTRFAEDTNQVVMMYFGVQSKQQLNFQQLEAVINYLKQAQAPGYWTPAEYMDAQGFHHLVITAYWIDQVTFSHWFKESGFEVWWNATEREQEQVGYFLEIACPKSTEFETIFSDRNSPEGIAHLSNTMSEEILEHGYYGSMRDRLPIAQTDPLTGSTLAQEQQRSKSAHRIQIIGNDYLSLIRSGQDWTETKADERALYLNDVEPILNRGMQFLRDEGLAEGCLNCRYMTVLDPETGNVTDKSFGLAYFQDLQHLEKWAKSHPTHVAIFGEFMKYVQRMNFQIKLKLFHEVISVPAQAQFFEYINCHPRTGLINAFNGDKK</sequence>
<dbReference type="AlphaFoldDB" id="A0A3G2T772"/>
<dbReference type="RefSeq" id="WP_087553375.1">
    <property type="nucleotide sequence ID" value="NZ_CP033133.1"/>
</dbReference>
<evidence type="ECO:0000313" key="8">
    <source>
        <dbReference type="Proteomes" id="UP000279962"/>
    </source>
</evidence>
<evidence type="ECO:0000256" key="1">
    <source>
        <dbReference type="ARBA" id="ARBA00001970"/>
    </source>
</evidence>
<dbReference type="EMBL" id="CP033133">
    <property type="protein sequence ID" value="AYO56109.1"/>
    <property type="molecule type" value="Genomic_DNA"/>
</dbReference>
<evidence type="ECO:0000313" key="7">
    <source>
        <dbReference type="EMBL" id="AYO56109.1"/>
    </source>
</evidence>
<evidence type="ECO:0000256" key="4">
    <source>
        <dbReference type="ARBA" id="ARBA00023004"/>
    </source>
</evidence>
<comment type="cofactor">
    <cofactor evidence="1">
        <name>heme b</name>
        <dbReference type="ChEBI" id="CHEBI:60344"/>
    </cofactor>
</comment>
<keyword evidence="4" id="KW-0408">Iron</keyword>
<keyword evidence="5" id="KW-0456">Lyase</keyword>
<keyword evidence="2" id="KW-0349">Heme</keyword>
<reference evidence="7 8" key="1">
    <citation type="submission" date="2018-10" db="EMBL/GenBank/DDBJ databases">
        <title>The complete genome of Acinetobacter wuhouensis strain WCHAW010062.</title>
        <authorList>
            <person name="Hu Y."/>
            <person name="Long H."/>
            <person name="Feng Y."/>
            <person name="Zong Z."/>
        </authorList>
    </citation>
    <scope>NUCLEOTIDE SEQUENCE [LARGE SCALE GENOMIC DNA]</scope>
    <source>
        <strain evidence="7 8">WCHAW010062</strain>
    </source>
</reference>
<name>A0A3G2T772_9GAMM</name>
<gene>
    <name evidence="7" type="ORF">CDG68_21805</name>
</gene>
<dbReference type="Pfam" id="PF13816">
    <property type="entry name" value="Dehydratase_hem"/>
    <property type="match status" value="1"/>
</dbReference>
<comment type="similarity">
    <text evidence="6">Belongs to the heme-containing dehydratase family.</text>
</comment>
<accession>A0A3G2T772</accession>
<evidence type="ECO:0000256" key="3">
    <source>
        <dbReference type="ARBA" id="ARBA00022723"/>
    </source>
</evidence>
<evidence type="ECO:0000256" key="2">
    <source>
        <dbReference type="ARBA" id="ARBA00022617"/>
    </source>
</evidence>
<organism evidence="7 8">
    <name type="scientific">Acinetobacter wuhouensis</name>
    <dbReference type="NCBI Taxonomy" id="1879050"/>
    <lineage>
        <taxon>Bacteria</taxon>
        <taxon>Pseudomonadati</taxon>
        <taxon>Pseudomonadota</taxon>
        <taxon>Gammaproteobacteria</taxon>
        <taxon>Moraxellales</taxon>
        <taxon>Moraxellaceae</taxon>
        <taxon>Acinetobacter</taxon>
    </lineage>
</organism>
<evidence type="ECO:0000256" key="5">
    <source>
        <dbReference type="ARBA" id="ARBA00023239"/>
    </source>
</evidence>
<keyword evidence="3" id="KW-0479">Metal-binding</keyword>
<evidence type="ECO:0000256" key="6">
    <source>
        <dbReference type="ARBA" id="ARBA00034312"/>
    </source>
</evidence>
<protein>
    <submittedName>
        <fullName evidence="7">Phenylacetaldoxime dehydratase family protein</fullName>
    </submittedName>
</protein>
<dbReference type="InterPro" id="IPR025702">
    <property type="entry name" value="OXD"/>
</dbReference>
<dbReference type="GO" id="GO:0016829">
    <property type="term" value="F:lyase activity"/>
    <property type="evidence" value="ECO:0007669"/>
    <property type="project" value="UniProtKB-KW"/>
</dbReference>
<dbReference type="GO" id="GO:0046872">
    <property type="term" value="F:metal ion binding"/>
    <property type="evidence" value="ECO:0007669"/>
    <property type="project" value="UniProtKB-KW"/>
</dbReference>